<dbReference type="InterPro" id="IPR011008">
    <property type="entry name" value="Dimeric_a/b-barrel"/>
</dbReference>
<reference evidence="2 4" key="1">
    <citation type="submission" date="2018-06" db="EMBL/GenBank/DDBJ databases">
        <authorList>
            <consortium name="Pathogen Informatics"/>
            <person name="Doyle S."/>
        </authorList>
    </citation>
    <scope>NUCLEOTIDE SEQUENCE [LARGE SCALE GENOMIC DNA]</scope>
    <source>
        <strain evidence="2 4">NCTC11159</strain>
    </source>
</reference>
<dbReference type="Proteomes" id="UP000255108">
    <property type="component" value="Unassembled WGS sequence"/>
</dbReference>
<dbReference type="AlphaFoldDB" id="A0A377Q8G6"/>
<proteinExistence type="predicted"/>
<gene>
    <name evidence="3" type="ORF">EV682_103395</name>
    <name evidence="2" type="ORF">NCTC11159_02189</name>
</gene>
<feature type="domain" description="ABM" evidence="1">
    <location>
        <begin position="1"/>
        <end position="90"/>
    </location>
</feature>
<evidence type="ECO:0000259" key="1">
    <source>
        <dbReference type="PROSITE" id="PS51725"/>
    </source>
</evidence>
<dbReference type="EMBL" id="UGHR01000001">
    <property type="protein sequence ID" value="STQ91117.1"/>
    <property type="molecule type" value="Genomic_DNA"/>
</dbReference>
<dbReference type="PROSITE" id="PS51725">
    <property type="entry name" value="ABM"/>
    <property type="match status" value="1"/>
</dbReference>
<keyword evidence="3" id="KW-0503">Monooxygenase</keyword>
<evidence type="ECO:0000313" key="5">
    <source>
        <dbReference type="Proteomes" id="UP000295794"/>
    </source>
</evidence>
<keyword evidence="5" id="KW-1185">Reference proteome</keyword>
<evidence type="ECO:0000313" key="2">
    <source>
        <dbReference type="EMBL" id="STQ91117.1"/>
    </source>
</evidence>
<sequence>MLEVAILNVIPGKEAEFETAFRRASAIISSMNGYISHQLQRCVENSSRYILLVNWQTLEAHTVGFRGSPQYQEWKQLLHHFYNPFPTVEHYEVVLEQKALPIV</sequence>
<dbReference type="Gene3D" id="3.30.70.100">
    <property type="match status" value="1"/>
</dbReference>
<dbReference type="GO" id="GO:0004497">
    <property type="term" value="F:monooxygenase activity"/>
    <property type="evidence" value="ECO:0007669"/>
    <property type="project" value="UniProtKB-KW"/>
</dbReference>
<keyword evidence="3" id="KW-0560">Oxidoreductase</keyword>
<accession>A0A377Q8G6</accession>
<name>A0A377Q8G6_9NEIS</name>
<dbReference type="Pfam" id="PF03992">
    <property type="entry name" value="ABM"/>
    <property type="match status" value="1"/>
</dbReference>
<evidence type="ECO:0000313" key="4">
    <source>
        <dbReference type="Proteomes" id="UP000255108"/>
    </source>
</evidence>
<dbReference type="OrthoDB" id="9798157at2"/>
<dbReference type="InterPro" id="IPR007138">
    <property type="entry name" value="ABM_dom"/>
</dbReference>
<dbReference type="Proteomes" id="UP000295794">
    <property type="component" value="Unassembled WGS sequence"/>
</dbReference>
<protein>
    <submittedName>
        <fullName evidence="3">Heme-degrading monooxygenase HmoA</fullName>
    </submittedName>
    <submittedName>
        <fullName evidence="2">Uncharacterized protein conserved in bacteria</fullName>
    </submittedName>
</protein>
<dbReference type="EMBL" id="SMBT01000003">
    <property type="protein sequence ID" value="TCU88811.1"/>
    <property type="molecule type" value="Genomic_DNA"/>
</dbReference>
<evidence type="ECO:0000313" key="3">
    <source>
        <dbReference type="EMBL" id="TCU88811.1"/>
    </source>
</evidence>
<reference evidence="3 5" key="2">
    <citation type="submission" date="2019-03" db="EMBL/GenBank/DDBJ databases">
        <title>Genomic Encyclopedia of Type Strains, Phase IV (KMG-IV): sequencing the most valuable type-strain genomes for metagenomic binning, comparative biology and taxonomic classification.</title>
        <authorList>
            <person name="Goeker M."/>
        </authorList>
    </citation>
    <scope>NUCLEOTIDE SEQUENCE [LARGE SCALE GENOMIC DNA]</scope>
    <source>
        <strain evidence="3 5">DSM 3764</strain>
    </source>
</reference>
<organism evidence="2 4">
    <name type="scientific">Iodobacter fluviatilis</name>
    <dbReference type="NCBI Taxonomy" id="537"/>
    <lineage>
        <taxon>Bacteria</taxon>
        <taxon>Pseudomonadati</taxon>
        <taxon>Pseudomonadota</taxon>
        <taxon>Betaproteobacteria</taxon>
        <taxon>Neisseriales</taxon>
        <taxon>Chitinibacteraceae</taxon>
        <taxon>Iodobacter</taxon>
    </lineage>
</organism>
<dbReference type="SUPFAM" id="SSF54909">
    <property type="entry name" value="Dimeric alpha+beta barrel"/>
    <property type="match status" value="1"/>
</dbReference>